<dbReference type="Proteomes" id="UP000298127">
    <property type="component" value="Unassembled WGS sequence"/>
</dbReference>
<dbReference type="Gene3D" id="3.90.550.10">
    <property type="entry name" value="Spore Coat Polysaccharide Biosynthesis Protein SpsA, Chain A"/>
    <property type="match status" value="1"/>
</dbReference>
<comment type="caution">
    <text evidence="2">The sequence shown here is derived from an EMBL/GenBank/DDBJ whole genome shotgun (WGS) entry which is preliminary data.</text>
</comment>
<reference evidence="2 3" key="1">
    <citation type="journal article" date="2018" name="J. Microbiol.">
        <title>Leifsonia flava sp. nov., a novel actinobacterium isolated from the rhizosphere of Aquilegia viridiflora.</title>
        <authorList>
            <person name="Cai Y."/>
            <person name="Tao W.Z."/>
            <person name="Ma Y.J."/>
            <person name="Cheng J."/>
            <person name="Zhang M.Y."/>
            <person name="Zhang Y.X."/>
        </authorList>
    </citation>
    <scope>NUCLEOTIDE SEQUENCE [LARGE SCALE GENOMIC DNA]</scope>
    <source>
        <strain evidence="2 3">SYP-B2174</strain>
    </source>
</reference>
<organism evidence="2 3">
    <name type="scientific">Orlajensenia leifsoniae</name>
    <dbReference type="NCBI Taxonomy" id="2561933"/>
    <lineage>
        <taxon>Bacteria</taxon>
        <taxon>Bacillati</taxon>
        <taxon>Actinomycetota</taxon>
        <taxon>Actinomycetes</taxon>
        <taxon>Micrococcales</taxon>
        <taxon>Microbacteriaceae</taxon>
        <taxon>Orlajensenia</taxon>
    </lineage>
</organism>
<dbReference type="CDD" id="cd00761">
    <property type="entry name" value="Glyco_tranf_GTA_type"/>
    <property type="match status" value="1"/>
</dbReference>
<keyword evidence="2" id="KW-0808">Transferase</keyword>
<dbReference type="EMBL" id="SPQZ01000008">
    <property type="protein sequence ID" value="TFV94942.1"/>
    <property type="molecule type" value="Genomic_DNA"/>
</dbReference>
<accession>A0A4Y9QTF3</accession>
<evidence type="ECO:0000313" key="2">
    <source>
        <dbReference type="EMBL" id="TFV94942.1"/>
    </source>
</evidence>
<dbReference type="InterPro" id="IPR029044">
    <property type="entry name" value="Nucleotide-diphossugar_trans"/>
</dbReference>
<dbReference type="SUPFAM" id="SSF53448">
    <property type="entry name" value="Nucleotide-diphospho-sugar transferases"/>
    <property type="match status" value="1"/>
</dbReference>
<dbReference type="Pfam" id="PF00535">
    <property type="entry name" value="Glycos_transf_2"/>
    <property type="match status" value="1"/>
</dbReference>
<gene>
    <name evidence="2" type="ORF">E4M00_16265</name>
</gene>
<evidence type="ECO:0000313" key="3">
    <source>
        <dbReference type="Proteomes" id="UP000298127"/>
    </source>
</evidence>
<keyword evidence="3" id="KW-1185">Reference proteome</keyword>
<feature type="domain" description="Glycosyltransferase 2-like" evidence="1">
    <location>
        <begin position="81"/>
        <end position="168"/>
    </location>
</feature>
<sequence length="379" mass="40732">MLPAEDDDVTSPSVDVVIAVHSPDRPVERAVGSVLLHTTASVRVTVVVHNTDAAPVVARLSGFVGKAGLRILELHDGIASPAGPFNLGLDHATAPFTSVLGSDDEFEPGAIDAWLAVANSDSADVVIACLRHAGGSPVPTPPTRPFRQSSLDPVKDRLSYRSAPLGLVSRAAFGELRFAEGLPSGEDLPYVSRLWFSGRRISSARSAPAYRLHDDSGDRVTFATRSIAEEFAYLPSTIGSSWFRALPAPSQSALVAKFLRIHLFGAVSNRPDPALWATPDREELAEIARLLLSSGHGIEEVLSRADRDLLDAILDPSSCARTLGSLAIRRRRRLAVASLFPRRLTRLLHAEAPLRFSAASALANIALPRRAYPDALEFR</sequence>
<name>A0A4Y9QTF3_9MICO</name>
<dbReference type="InterPro" id="IPR001173">
    <property type="entry name" value="Glyco_trans_2-like"/>
</dbReference>
<dbReference type="GO" id="GO:0016740">
    <property type="term" value="F:transferase activity"/>
    <property type="evidence" value="ECO:0007669"/>
    <property type="project" value="UniProtKB-KW"/>
</dbReference>
<evidence type="ECO:0000259" key="1">
    <source>
        <dbReference type="Pfam" id="PF00535"/>
    </source>
</evidence>
<dbReference type="AlphaFoldDB" id="A0A4Y9QTF3"/>
<proteinExistence type="predicted"/>
<protein>
    <submittedName>
        <fullName evidence="2">Glycosyltransferase family 2 protein</fullName>
    </submittedName>
</protein>